<keyword evidence="2" id="KW-1185">Reference proteome</keyword>
<dbReference type="AlphaFoldDB" id="D7E0R4"/>
<gene>
    <name evidence="1" type="ordered locus">Aazo_2893</name>
</gene>
<proteinExistence type="predicted"/>
<sequence length="41" mass="4626">MVIETAKNLERSLCLAFHSVKMRKEPRKESGLGIVTDSSYT</sequence>
<protein>
    <submittedName>
        <fullName evidence="1">Uncharacterized protein</fullName>
    </submittedName>
</protein>
<evidence type="ECO:0000313" key="1">
    <source>
        <dbReference type="EMBL" id="ADI64720.1"/>
    </source>
</evidence>
<accession>D7E0R4</accession>
<dbReference type="KEGG" id="naz:Aazo_2893"/>
<reference evidence="1 2" key="1">
    <citation type="journal article" date="2010" name="PLoS ONE">
        <title>Genome erosion in a nitrogen-fixing vertically transmitted endosymbiotic multicellular cyanobacterium.</title>
        <authorList>
            <person name="Ran L."/>
            <person name="Larsson J."/>
            <person name="Vigil-Stenman T."/>
            <person name="Nylander J.A."/>
            <person name="Ininbergs K."/>
            <person name="Zheng W.W."/>
            <person name="Lapidus A."/>
            <person name="Lowry S."/>
            <person name="Haselkorn R."/>
            <person name="Bergman B."/>
        </authorList>
    </citation>
    <scope>NUCLEOTIDE SEQUENCE [LARGE SCALE GENOMIC DNA]</scope>
    <source>
        <strain evidence="1 2">0708</strain>
    </source>
</reference>
<organism evidence="1 2">
    <name type="scientific">Nostoc azollae (strain 0708)</name>
    <name type="common">Anabaena azollae (strain 0708)</name>
    <dbReference type="NCBI Taxonomy" id="551115"/>
    <lineage>
        <taxon>Bacteria</taxon>
        <taxon>Bacillati</taxon>
        <taxon>Cyanobacteriota</taxon>
        <taxon>Cyanophyceae</taxon>
        <taxon>Nostocales</taxon>
        <taxon>Nostocaceae</taxon>
        <taxon>Trichormus</taxon>
    </lineage>
</organism>
<dbReference type="HOGENOM" id="CLU_3273554_0_0_3"/>
<name>D7E0R4_NOSA0</name>
<dbReference type="EMBL" id="CP002059">
    <property type="protein sequence ID" value="ADI64720.1"/>
    <property type="molecule type" value="Genomic_DNA"/>
</dbReference>
<evidence type="ECO:0000313" key="2">
    <source>
        <dbReference type="Proteomes" id="UP000001511"/>
    </source>
</evidence>
<dbReference type="Proteomes" id="UP000001511">
    <property type="component" value="Chromosome"/>
</dbReference>